<dbReference type="AlphaFoldDB" id="A0A5C8P0Y1"/>
<gene>
    <name evidence="2" type="ORF">FHP08_04940</name>
</gene>
<keyword evidence="3" id="KW-1185">Reference proteome</keyword>
<dbReference type="EMBL" id="VDUY01000002">
    <property type="protein sequence ID" value="TXL66974.1"/>
    <property type="molecule type" value="Genomic_DNA"/>
</dbReference>
<dbReference type="RefSeq" id="WP_147703223.1">
    <property type="nucleotide sequence ID" value="NZ_VDUY01000002.1"/>
</dbReference>
<feature type="region of interest" description="Disordered" evidence="1">
    <location>
        <begin position="110"/>
        <end position="132"/>
    </location>
</feature>
<sequence length="132" mass="14120">MAQDLVSMGSGQTRVTRAVATIAVAGALGALGGLGGMGGQSAAQAQGSLAGESIESLERLFWICDYGSIHEPFDAGFAMECSVVWEALKARKFNGDFDSFLAWWRQKKDDEHGALANSRRPGAPEMADLRRR</sequence>
<name>A0A5C8P0Y1_9BURK</name>
<organism evidence="2 3">
    <name type="scientific">Zeimonas arvi</name>
    <dbReference type="NCBI Taxonomy" id="2498847"/>
    <lineage>
        <taxon>Bacteria</taxon>
        <taxon>Pseudomonadati</taxon>
        <taxon>Pseudomonadota</taxon>
        <taxon>Betaproteobacteria</taxon>
        <taxon>Burkholderiales</taxon>
        <taxon>Burkholderiaceae</taxon>
        <taxon>Zeimonas</taxon>
    </lineage>
</organism>
<accession>A0A5C8P0Y1</accession>
<comment type="caution">
    <text evidence="2">The sequence shown here is derived from an EMBL/GenBank/DDBJ whole genome shotgun (WGS) entry which is preliminary data.</text>
</comment>
<protein>
    <submittedName>
        <fullName evidence="2">Uncharacterized protein</fullName>
    </submittedName>
</protein>
<dbReference type="OrthoDB" id="8858930at2"/>
<evidence type="ECO:0000313" key="3">
    <source>
        <dbReference type="Proteomes" id="UP000321548"/>
    </source>
</evidence>
<reference evidence="2 3" key="1">
    <citation type="submission" date="2019-06" db="EMBL/GenBank/DDBJ databases">
        <title>Quisquiliibacterium sp. nov., isolated from a maize field.</title>
        <authorList>
            <person name="Lin S.-Y."/>
            <person name="Tsai C.-F."/>
            <person name="Young C.-C."/>
        </authorList>
    </citation>
    <scope>NUCLEOTIDE SEQUENCE [LARGE SCALE GENOMIC DNA]</scope>
    <source>
        <strain evidence="2 3">CC-CFT501</strain>
    </source>
</reference>
<dbReference type="Proteomes" id="UP000321548">
    <property type="component" value="Unassembled WGS sequence"/>
</dbReference>
<proteinExistence type="predicted"/>
<evidence type="ECO:0000256" key="1">
    <source>
        <dbReference type="SAM" id="MobiDB-lite"/>
    </source>
</evidence>
<evidence type="ECO:0000313" key="2">
    <source>
        <dbReference type="EMBL" id="TXL66974.1"/>
    </source>
</evidence>